<gene>
    <name evidence="1" type="ORF">OP10G_0038</name>
</gene>
<dbReference type="STRING" id="661478.OP10G_0038"/>
<organism evidence="1 2">
    <name type="scientific">Fimbriimonas ginsengisoli Gsoil 348</name>
    <dbReference type="NCBI Taxonomy" id="661478"/>
    <lineage>
        <taxon>Bacteria</taxon>
        <taxon>Bacillati</taxon>
        <taxon>Armatimonadota</taxon>
        <taxon>Fimbriimonadia</taxon>
        <taxon>Fimbriimonadales</taxon>
        <taxon>Fimbriimonadaceae</taxon>
        <taxon>Fimbriimonas</taxon>
    </lineage>
</organism>
<dbReference type="OrthoDB" id="9794299at2"/>
<evidence type="ECO:0008006" key="3">
    <source>
        <dbReference type="Google" id="ProtNLM"/>
    </source>
</evidence>
<dbReference type="HOGENOM" id="CLU_929833_0_0_0"/>
<evidence type="ECO:0000313" key="1">
    <source>
        <dbReference type="EMBL" id="AIE83406.1"/>
    </source>
</evidence>
<proteinExistence type="predicted"/>
<reference evidence="1 2" key="1">
    <citation type="journal article" date="2014" name="PLoS ONE">
        <title>The first complete genome sequence of the class fimbriimonadia in the phylum armatimonadetes.</title>
        <authorList>
            <person name="Hu Z.Y."/>
            <person name="Wang Y.Z."/>
            <person name="Im W.T."/>
            <person name="Wang S.Y."/>
            <person name="Zhao G.P."/>
            <person name="Zheng H.J."/>
            <person name="Quan Z.X."/>
        </authorList>
    </citation>
    <scope>NUCLEOTIDE SEQUENCE [LARGE SCALE GENOMIC DNA]</scope>
    <source>
        <strain evidence="1">Gsoil 348</strain>
    </source>
</reference>
<keyword evidence="2" id="KW-1185">Reference proteome</keyword>
<protein>
    <recommendedName>
        <fullName evidence="3">DUF4261 domain-containing protein</fullName>
    </recommendedName>
</protein>
<dbReference type="AlphaFoldDB" id="A0A068NIP9"/>
<dbReference type="RefSeq" id="WP_025227913.1">
    <property type="nucleotide sequence ID" value="NZ_CP007139.1"/>
</dbReference>
<dbReference type="KEGG" id="fgi:OP10G_0038"/>
<dbReference type="EMBL" id="CP007139">
    <property type="protein sequence ID" value="AIE83406.1"/>
    <property type="molecule type" value="Genomic_DNA"/>
</dbReference>
<dbReference type="Proteomes" id="UP000027982">
    <property type="component" value="Chromosome"/>
</dbReference>
<evidence type="ECO:0000313" key="2">
    <source>
        <dbReference type="Proteomes" id="UP000027982"/>
    </source>
</evidence>
<name>A0A068NIP9_FIMGI</name>
<accession>A0A068NIP9</accession>
<sequence>MRPWQFSRPKGPGFEIGQSYYLSVLCSSSVLPSIVEIVNPKGEGGAMEGFGAPLAGDSADRTILHRPLERGTYVVASKDRKTVIRLVVISKEEAGFDPEAFAQSAMSATANPEMLARLRGTWNLAQLVFESFDPLVYPALDLFLGVAARIASLGEGVVADAVSQRYLLPDEVFHVPRLDPRVDARDHVSVGFRVRPDGRHAFTMGMRKFNLPEHEILNLFEEDLPFAEPFLLALAEKVLLGDLTRPGDQFGVPKLSFEARDGGFDQELWQGTPVYELLPPTSRTPGECLRAWATEVGIV</sequence>